<proteinExistence type="predicted"/>
<name>A0A8J2K716_9HEXA</name>
<comment type="caution">
    <text evidence="1">The sequence shown here is derived from an EMBL/GenBank/DDBJ whole genome shotgun (WGS) entry which is preliminary data.</text>
</comment>
<gene>
    <name evidence="1" type="ORF">AFUS01_LOCUS9805</name>
</gene>
<dbReference type="Proteomes" id="UP000708208">
    <property type="component" value="Unassembled WGS sequence"/>
</dbReference>
<dbReference type="EMBL" id="CAJVCH010071421">
    <property type="protein sequence ID" value="CAG7720533.1"/>
    <property type="molecule type" value="Genomic_DNA"/>
</dbReference>
<organism evidence="1 2">
    <name type="scientific">Allacma fusca</name>
    <dbReference type="NCBI Taxonomy" id="39272"/>
    <lineage>
        <taxon>Eukaryota</taxon>
        <taxon>Metazoa</taxon>
        <taxon>Ecdysozoa</taxon>
        <taxon>Arthropoda</taxon>
        <taxon>Hexapoda</taxon>
        <taxon>Collembola</taxon>
        <taxon>Symphypleona</taxon>
        <taxon>Sminthuridae</taxon>
        <taxon>Allacma</taxon>
    </lineage>
</organism>
<evidence type="ECO:0000313" key="1">
    <source>
        <dbReference type="EMBL" id="CAG7720533.1"/>
    </source>
</evidence>
<sequence length="11" mass="1322">MFRNNRVPGCQ</sequence>
<reference evidence="1" key="1">
    <citation type="submission" date="2021-06" db="EMBL/GenBank/DDBJ databases">
        <authorList>
            <person name="Hodson N. C."/>
            <person name="Mongue J. A."/>
            <person name="Jaron S. K."/>
        </authorList>
    </citation>
    <scope>NUCLEOTIDE SEQUENCE</scope>
</reference>
<feature type="non-terminal residue" evidence="1">
    <location>
        <position position="1"/>
    </location>
</feature>
<accession>A0A8J2K716</accession>
<keyword evidence="2" id="KW-1185">Reference proteome</keyword>
<protein>
    <submittedName>
        <fullName evidence="1">Uncharacterized protein</fullName>
    </submittedName>
</protein>
<evidence type="ECO:0000313" key="2">
    <source>
        <dbReference type="Proteomes" id="UP000708208"/>
    </source>
</evidence>